<dbReference type="EMBL" id="LTAO01000001">
    <property type="protein sequence ID" value="KYG35294.1"/>
    <property type="molecule type" value="Genomic_DNA"/>
</dbReference>
<accession>A0A162FCK0</accession>
<gene>
    <name evidence="1" type="ORF">AZF04_02865</name>
</gene>
<dbReference type="STRING" id="519424.AZF04_02865"/>
<comment type="caution">
    <text evidence="1">The sequence shown here is derived from an EMBL/GenBank/DDBJ whole genome shotgun (WGS) entry which is preliminary data.</text>
</comment>
<reference evidence="1" key="1">
    <citation type="submission" date="2016-02" db="EMBL/GenBank/DDBJ databases">
        <title>Genome sequence of Bacillus trypoxylicola KCTC 13244(T).</title>
        <authorList>
            <person name="Jeong H."/>
            <person name="Park S.-H."/>
            <person name="Choi S.-K."/>
        </authorList>
    </citation>
    <scope>NUCLEOTIDE SEQUENCE [LARGE SCALE GENOMIC DNA]</scope>
    <source>
        <strain evidence="1">KCTC 13244</strain>
    </source>
</reference>
<protein>
    <submittedName>
        <fullName evidence="1">Uncharacterized protein</fullName>
    </submittedName>
</protein>
<evidence type="ECO:0000313" key="1">
    <source>
        <dbReference type="EMBL" id="KYG35294.1"/>
    </source>
</evidence>
<organism evidence="1 2">
    <name type="scientific">Alkalihalobacillus trypoxylicola</name>
    <dbReference type="NCBI Taxonomy" id="519424"/>
    <lineage>
        <taxon>Bacteria</taxon>
        <taxon>Bacillati</taxon>
        <taxon>Bacillota</taxon>
        <taxon>Bacilli</taxon>
        <taxon>Bacillales</taxon>
        <taxon>Bacillaceae</taxon>
        <taxon>Alkalihalobacillus</taxon>
    </lineage>
</organism>
<name>A0A162FCK0_9BACI</name>
<sequence length="63" mass="7261">MTTFIIDHKDKVIHKSTFINDMCNHRSIISREDTNDSHIIEQLQSKKYTICKHCSSALGSNLL</sequence>
<dbReference type="Proteomes" id="UP000075806">
    <property type="component" value="Unassembled WGS sequence"/>
</dbReference>
<proteinExistence type="predicted"/>
<dbReference type="AlphaFoldDB" id="A0A162FCK0"/>
<evidence type="ECO:0000313" key="2">
    <source>
        <dbReference type="Proteomes" id="UP000075806"/>
    </source>
</evidence>
<keyword evidence="2" id="KW-1185">Reference proteome</keyword>